<protein>
    <submittedName>
        <fullName evidence="1">Uncharacterized protein</fullName>
    </submittedName>
</protein>
<organism evidence="1 2">
    <name type="scientific">Hymenolepis diminuta</name>
    <name type="common">Rat tapeworm</name>
    <dbReference type="NCBI Taxonomy" id="6216"/>
    <lineage>
        <taxon>Eukaryota</taxon>
        <taxon>Metazoa</taxon>
        <taxon>Spiralia</taxon>
        <taxon>Lophotrochozoa</taxon>
        <taxon>Platyhelminthes</taxon>
        <taxon>Cestoda</taxon>
        <taxon>Eucestoda</taxon>
        <taxon>Cyclophyllidea</taxon>
        <taxon>Hymenolepididae</taxon>
        <taxon>Hymenolepis</taxon>
    </lineage>
</organism>
<dbReference type="EMBL" id="CABIJS010000277">
    <property type="protein sequence ID" value="VUZ48088.1"/>
    <property type="molecule type" value="Genomic_DNA"/>
</dbReference>
<gene>
    <name evidence="1" type="ORF">WMSIL1_LOCUS7493</name>
</gene>
<reference evidence="1 2" key="1">
    <citation type="submission" date="2019-07" db="EMBL/GenBank/DDBJ databases">
        <authorList>
            <person name="Jastrzebski P J."/>
            <person name="Paukszto L."/>
            <person name="Jastrzebski P J."/>
        </authorList>
    </citation>
    <scope>NUCLEOTIDE SEQUENCE [LARGE SCALE GENOMIC DNA]</scope>
    <source>
        <strain evidence="1 2">WMS-il1</strain>
    </source>
</reference>
<proteinExistence type="predicted"/>
<dbReference type="AlphaFoldDB" id="A0A564YN15"/>
<evidence type="ECO:0000313" key="2">
    <source>
        <dbReference type="Proteomes" id="UP000321570"/>
    </source>
</evidence>
<name>A0A564YN15_HYMDI</name>
<accession>A0A564YN15</accession>
<keyword evidence="2" id="KW-1185">Reference proteome</keyword>
<dbReference type="Proteomes" id="UP000321570">
    <property type="component" value="Unassembled WGS sequence"/>
</dbReference>
<sequence>MPVSYQFLRFLLISSFPTRTSLYLSLPPSRFKLVVASLNTFVLFNFGVLPQDRKLKHNNGQYLMLNYSENGKLLKHNFGKQNDEWEE</sequence>
<evidence type="ECO:0000313" key="1">
    <source>
        <dbReference type="EMBL" id="VUZ48088.1"/>
    </source>
</evidence>